<dbReference type="OrthoDB" id="9797151at2"/>
<keyword evidence="3" id="KW-0413">Isomerase</keyword>
<keyword evidence="4" id="KW-0456">Lyase</keyword>
<comment type="subcellular location">
    <subcellularLocation>
        <location evidence="1">Peroxisome</location>
    </subcellularLocation>
</comment>
<dbReference type="Pfam" id="PF00378">
    <property type="entry name" value="ECH_1"/>
    <property type="match status" value="1"/>
</dbReference>
<protein>
    <submittedName>
        <fullName evidence="4">2,3-dehydroadipyl-CoA hydratase</fullName>
        <ecNumber evidence="4">4.2.1.17</ecNumber>
    </submittedName>
</protein>
<dbReference type="AlphaFoldDB" id="A0A1Q9QYI2"/>
<dbReference type="EC" id="4.2.1.17" evidence="4"/>
<dbReference type="Proteomes" id="UP000186736">
    <property type="component" value="Unassembled WGS sequence"/>
</dbReference>
<dbReference type="Gene3D" id="3.90.226.10">
    <property type="entry name" value="2-enoyl-CoA Hydratase, Chain A, domain 1"/>
    <property type="match status" value="1"/>
</dbReference>
<dbReference type="PANTHER" id="PTHR43684:SF1">
    <property type="entry name" value="ENOYL-COA DELTA ISOMERASE 2"/>
    <property type="match status" value="1"/>
</dbReference>
<name>A0A1Q9QYI2_PSEPU</name>
<dbReference type="InterPro" id="IPR001753">
    <property type="entry name" value="Enoyl-CoA_hydra/iso"/>
</dbReference>
<gene>
    <name evidence="4" type="primary">paaF_3</name>
    <name evidence="4" type="ORF">PSEMO_49440</name>
</gene>
<sequence>MTDLILHALDQGLLTLTLNRPDKLNALNAEMYRQLGERLMAAEQDPQIEVILITGGSSCFSAGNDLHDFLDNPPEDREHPVFRLMRVVLGLRKPLIAAVNGPAIGIGTTLLLHCDQVVVSKGAKLRMPFAPLGLCPEFGSSLLLPRLLGHVRAARLLLGNEALNGQQAVDWGLASEVHEDGDACLEAARALARRWQRMPQEALRISKELLKAGDREVLAAVVERESRCFIERLKTVEARAALQALVQR</sequence>
<evidence type="ECO:0000256" key="2">
    <source>
        <dbReference type="ARBA" id="ARBA00023140"/>
    </source>
</evidence>
<dbReference type="CDD" id="cd06558">
    <property type="entry name" value="crotonase-like"/>
    <property type="match status" value="1"/>
</dbReference>
<dbReference type="EMBL" id="MKZO01000048">
    <property type="protein sequence ID" value="OLS60211.1"/>
    <property type="molecule type" value="Genomic_DNA"/>
</dbReference>
<evidence type="ECO:0000313" key="4">
    <source>
        <dbReference type="EMBL" id="OLS60211.1"/>
    </source>
</evidence>
<dbReference type="GO" id="GO:0004165">
    <property type="term" value="F:delta(3)-delta(2)-enoyl-CoA isomerase activity"/>
    <property type="evidence" value="ECO:0007669"/>
    <property type="project" value="UniProtKB-ARBA"/>
</dbReference>
<dbReference type="InterPro" id="IPR029045">
    <property type="entry name" value="ClpP/crotonase-like_dom_sf"/>
</dbReference>
<comment type="caution">
    <text evidence="4">The sequence shown here is derived from an EMBL/GenBank/DDBJ whole genome shotgun (WGS) entry which is preliminary data.</text>
</comment>
<dbReference type="PANTHER" id="PTHR43684">
    <property type="match status" value="1"/>
</dbReference>
<evidence type="ECO:0000256" key="3">
    <source>
        <dbReference type="ARBA" id="ARBA00023235"/>
    </source>
</evidence>
<dbReference type="RefSeq" id="WP_075805656.1">
    <property type="nucleotide sequence ID" value="NZ_MKZO01000048.1"/>
</dbReference>
<organism evidence="4 5">
    <name type="scientific">Pseudomonas putida</name>
    <name type="common">Arthrobacter siderocapsulatus</name>
    <dbReference type="NCBI Taxonomy" id="303"/>
    <lineage>
        <taxon>Bacteria</taxon>
        <taxon>Pseudomonadati</taxon>
        <taxon>Pseudomonadota</taxon>
        <taxon>Gammaproteobacteria</taxon>
        <taxon>Pseudomonadales</taxon>
        <taxon>Pseudomonadaceae</taxon>
        <taxon>Pseudomonas</taxon>
    </lineage>
</organism>
<evidence type="ECO:0000313" key="5">
    <source>
        <dbReference type="Proteomes" id="UP000186736"/>
    </source>
</evidence>
<proteinExistence type="predicted"/>
<dbReference type="SUPFAM" id="SSF52096">
    <property type="entry name" value="ClpP/crotonase"/>
    <property type="match status" value="1"/>
</dbReference>
<keyword evidence="2" id="KW-0576">Peroxisome</keyword>
<dbReference type="InterPro" id="IPR051053">
    <property type="entry name" value="ECH/Chromodomain_protein"/>
</dbReference>
<accession>A0A1Q9QYI2</accession>
<evidence type="ECO:0000256" key="1">
    <source>
        <dbReference type="ARBA" id="ARBA00004275"/>
    </source>
</evidence>
<reference evidence="4 5" key="1">
    <citation type="submission" date="2016-10" db="EMBL/GenBank/DDBJ databases">
        <title>Genome Sequence of Pseudomonas putida GM4FR.</title>
        <authorList>
            <person name="Poehlein A."/>
            <person name="Wemheuer F."/>
            <person name="Hollensteiner J."/>
            <person name="Wemheuer B."/>
        </authorList>
    </citation>
    <scope>NUCLEOTIDE SEQUENCE [LARGE SCALE GENOMIC DNA]</scope>
    <source>
        <strain evidence="4 5">GM4FR</strain>
    </source>
</reference>
<dbReference type="GO" id="GO:0004300">
    <property type="term" value="F:enoyl-CoA hydratase activity"/>
    <property type="evidence" value="ECO:0007669"/>
    <property type="project" value="UniProtKB-EC"/>
</dbReference>